<dbReference type="Proteomes" id="UP001562425">
    <property type="component" value="Unassembled WGS sequence"/>
</dbReference>
<sequence>MDTNIVRMEEQSGPSRNILVPELYFLISKFLANGPLQETAKVLARELEHLNVSFFCCCCCWVGCKQMPEWF</sequence>
<comment type="caution">
    <text evidence="2">The sequence shown here is derived from an EMBL/GenBank/DDBJ whole genome shotgun (WGS) entry which is preliminary data.</text>
</comment>
<protein>
    <recommendedName>
        <fullName evidence="1">BRWD/PHIP N-terminal domain-containing protein</fullName>
    </recommendedName>
</protein>
<organism evidence="2 3">
    <name type="scientific">Culex pipiens pipiens</name>
    <name type="common">Northern house mosquito</name>
    <dbReference type="NCBI Taxonomy" id="38569"/>
    <lineage>
        <taxon>Eukaryota</taxon>
        <taxon>Metazoa</taxon>
        <taxon>Ecdysozoa</taxon>
        <taxon>Arthropoda</taxon>
        <taxon>Hexapoda</taxon>
        <taxon>Insecta</taxon>
        <taxon>Pterygota</taxon>
        <taxon>Neoptera</taxon>
        <taxon>Endopterygota</taxon>
        <taxon>Diptera</taxon>
        <taxon>Nematocera</taxon>
        <taxon>Culicoidea</taxon>
        <taxon>Culicidae</taxon>
        <taxon>Culicinae</taxon>
        <taxon>Culicini</taxon>
        <taxon>Culex</taxon>
        <taxon>Culex</taxon>
    </lineage>
</organism>
<dbReference type="EMBL" id="JBEHCU010003453">
    <property type="protein sequence ID" value="KAL1402158.1"/>
    <property type="molecule type" value="Genomic_DNA"/>
</dbReference>
<keyword evidence="3" id="KW-1185">Reference proteome</keyword>
<evidence type="ECO:0000259" key="1">
    <source>
        <dbReference type="Pfam" id="PF25437"/>
    </source>
</evidence>
<dbReference type="AlphaFoldDB" id="A0ABD1DRD0"/>
<evidence type="ECO:0000313" key="2">
    <source>
        <dbReference type="EMBL" id="KAL1402158.1"/>
    </source>
</evidence>
<reference evidence="2 3" key="1">
    <citation type="submission" date="2024-05" db="EMBL/GenBank/DDBJ databases">
        <title>Culex pipiens pipiens assembly and annotation.</title>
        <authorList>
            <person name="Alout H."/>
            <person name="Durand T."/>
        </authorList>
    </citation>
    <scope>NUCLEOTIDE SEQUENCE [LARGE SCALE GENOMIC DNA]</scope>
    <source>
        <strain evidence="2">HA-2024</strain>
        <tissue evidence="2">Whole body</tissue>
    </source>
</reference>
<gene>
    <name evidence="2" type="ORF">pipiens_001880</name>
</gene>
<accession>A0ABD1DRD0</accession>
<proteinExistence type="predicted"/>
<evidence type="ECO:0000313" key="3">
    <source>
        <dbReference type="Proteomes" id="UP001562425"/>
    </source>
</evidence>
<dbReference type="InterPro" id="IPR057452">
    <property type="entry name" value="BRWD/PHIP_N"/>
</dbReference>
<feature type="domain" description="BRWD/PHIP N-terminal" evidence="1">
    <location>
        <begin position="11"/>
        <end position="50"/>
    </location>
</feature>
<dbReference type="Pfam" id="PF25437">
    <property type="entry name" value="BRWD1_N"/>
    <property type="match status" value="1"/>
</dbReference>
<name>A0ABD1DRD0_CULPP</name>